<comment type="caution">
    <text evidence="1">The sequence shown here is derived from an EMBL/GenBank/DDBJ whole genome shotgun (WGS) entry which is preliminary data.</text>
</comment>
<organism evidence="1 2">
    <name type="scientific">Streptomyces pacificus</name>
    <dbReference type="NCBI Taxonomy" id="2705029"/>
    <lineage>
        <taxon>Bacteria</taxon>
        <taxon>Bacillati</taxon>
        <taxon>Actinomycetota</taxon>
        <taxon>Actinomycetes</taxon>
        <taxon>Kitasatosporales</taxon>
        <taxon>Streptomycetaceae</taxon>
        <taxon>Streptomyces</taxon>
    </lineage>
</organism>
<dbReference type="EMBL" id="BLLG01000031">
    <property type="protein sequence ID" value="GFH39476.1"/>
    <property type="molecule type" value="Genomic_DNA"/>
</dbReference>
<gene>
    <name evidence="1" type="ORF">SCWH03_57440</name>
</gene>
<accession>A0A6A0B311</accession>
<sequence length="67" mass="7291">MNPVDAEGREDHPLLHRLVRDIASRGEGELTAVLHERHGGRLIRIAHIQPANGIGWSTAANNIGPAR</sequence>
<protein>
    <submittedName>
        <fullName evidence="1">Uncharacterized protein</fullName>
    </submittedName>
</protein>
<proteinExistence type="predicted"/>
<dbReference type="Proteomes" id="UP000484988">
    <property type="component" value="Unassembled WGS sequence"/>
</dbReference>
<evidence type="ECO:0000313" key="1">
    <source>
        <dbReference type="EMBL" id="GFH39476.1"/>
    </source>
</evidence>
<dbReference type="AlphaFoldDB" id="A0A6A0B311"/>
<reference evidence="1 2" key="1">
    <citation type="submission" date="2020-02" db="EMBL/GenBank/DDBJ databases">
        <title>Whole Genome Shotgun Sequence of Streptomyces sp. strain CWH03.</title>
        <authorList>
            <person name="Dohra H."/>
            <person name="Kodani S."/>
            <person name="Yamamura H."/>
        </authorList>
    </citation>
    <scope>NUCLEOTIDE SEQUENCE [LARGE SCALE GENOMIC DNA]</scope>
    <source>
        <strain evidence="1 2">CWH03</strain>
    </source>
</reference>
<keyword evidence="2" id="KW-1185">Reference proteome</keyword>
<dbReference type="RefSeq" id="WP_173267501.1">
    <property type="nucleotide sequence ID" value="NZ_BLLG01000031.1"/>
</dbReference>
<evidence type="ECO:0000313" key="2">
    <source>
        <dbReference type="Proteomes" id="UP000484988"/>
    </source>
</evidence>
<name>A0A6A0B311_9ACTN</name>